<dbReference type="EMBL" id="BAABJE010000001">
    <property type="protein sequence ID" value="GAA4780400.1"/>
    <property type="molecule type" value="Genomic_DNA"/>
</dbReference>
<reference evidence="4" key="1">
    <citation type="journal article" date="2019" name="Int. J. Syst. Evol. Microbiol.">
        <title>The Global Catalogue of Microorganisms (GCM) 10K type strain sequencing project: providing services to taxonomists for standard genome sequencing and annotation.</title>
        <authorList>
            <consortium name="The Broad Institute Genomics Platform"/>
            <consortium name="The Broad Institute Genome Sequencing Center for Infectious Disease"/>
            <person name="Wu L."/>
            <person name="Ma J."/>
        </authorList>
    </citation>
    <scope>NUCLEOTIDE SEQUENCE [LARGE SCALE GENOMIC DNA]</scope>
    <source>
        <strain evidence="4">JCM 18204</strain>
    </source>
</reference>
<feature type="chain" id="PRO_5046021756" description="DUF4214 domain-containing protein" evidence="1">
    <location>
        <begin position="21"/>
        <end position="519"/>
    </location>
</feature>
<dbReference type="RefSeq" id="WP_345301249.1">
    <property type="nucleotide sequence ID" value="NZ_BAABJE010000001.1"/>
</dbReference>
<organism evidence="3 4">
    <name type="scientific">Lysobacter hankyongensis</name>
    <dbReference type="NCBI Taxonomy" id="1176535"/>
    <lineage>
        <taxon>Bacteria</taxon>
        <taxon>Pseudomonadati</taxon>
        <taxon>Pseudomonadota</taxon>
        <taxon>Gammaproteobacteria</taxon>
        <taxon>Lysobacterales</taxon>
        <taxon>Lysobacteraceae</taxon>
        <taxon>Lysobacter</taxon>
    </lineage>
</organism>
<keyword evidence="4" id="KW-1185">Reference proteome</keyword>
<dbReference type="Proteomes" id="UP001499959">
    <property type="component" value="Unassembled WGS sequence"/>
</dbReference>
<comment type="caution">
    <text evidence="3">The sequence shown here is derived from an EMBL/GenBank/DDBJ whole genome shotgun (WGS) entry which is preliminary data.</text>
</comment>
<keyword evidence="1" id="KW-0732">Signal</keyword>
<protein>
    <recommendedName>
        <fullName evidence="2">DUF4214 domain-containing protein</fullName>
    </recommendedName>
</protein>
<evidence type="ECO:0000313" key="3">
    <source>
        <dbReference type="EMBL" id="GAA4780400.1"/>
    </source>
</evidence>
<evidence type="ECO:0000313" key="4">
    <source>
        <dbReference type="Proteomes" id="UP001499959"/>
    </source>
</evidence>
<sequence>MIFRSIALAVALASVPTAEAAAAVPGQFIAKMYTEALGRAPDPGGWQSAVGYYQQHGCDQTLLRLWGASVFTSAEYTALGYDNAAHVLLMYRAILNREPDAAGYNHWRSTLDNGTMTVSSLANAFFTSTEFGQLVGDICNGGTYSFDTLGNSVAIRIPTSGSGGYENITAQQLQAVIDAAPSYSTVYLKQKSVVYLDRPIDLDRGITLATWGLPNPRRHGLMARLVRNGDFAQAMIRINVADTNGSGTVRNLWIDGARRQSSGFILPAINVEIFGGASALVHENFMGNSRGWSNVHSFGALDGRPCASNTVTSNVITAYSSGHFNQTWTDGLSLGCENTVARYNEIIDATDVGIVLFTAHPAVQRSTVEYNTVINAGNSAFGGLAFDPLYGRSGDPDFSGASLSNNTLWSAPDTHFIIGLSVGSRPWFGNGHIGTGGTANGNTTAGIATRFGAGIVVSGMRSATVQGNVFARTAIPQSWTLCPTGNVLASVSAGLASGNIQSYQNVTVNGCMSDYSPPQ</sequence>
<accession>A0ABP9AH15</accession>
<dbReference type="InterPro" id="IPR025282">
    <property type="entry name" value="DUF4214"/>
</dbReference>
<feature type="domain" description="DUF4214" evidence="2">
    <location>
        <begin position="71"/>
        <end position="133"/>
    </location>
</feature>
<dbReference type="Pfam" id="PF13946">
    <property type="entry name" value="DUF4214"/>
    <property type="match status" value="1"/>
</dbReference>
<dbReference type="InterPro" id="IPR011050">
    <property type="entry name" value="Pectin_lyase_fold/virulence"/>
</dbReference>
<name>A0ABP9AH15_9GAMM</name>
<proteinExistence type="predicted"/>
<dbReference type="SUPFAM" id="SSF51126">
    <property type="entry name" value="Pectin lyase-like"/>
    <property type="match status" value="1"/>
</dbReference>
<gene>
    <name evidence="3" type="ORF">GCM10023307_00280</name>
</gene>
<evidence type="ECO:0000259" key="2">
    <source>
        <dbReference type="Pfam" id="PF13946"/>
    </source>
</evidence>
<evidence type="ECO:0000256" key="1">
    <source>
        <dbReference type="SAM" id="SignalP"/>
    </source>
</evidence>
<feature type="signal peptide" evidence="1">
    <location>
        <begin position="1"/>
        <end position="20"/>
    </location>
</feature>